<dbReference type="Proteomes" id="UP000631034">
    <property type="component" value="Unassembled WGS sequence"/>
</dbReference>
<comment type="cofactor">
    <cofactor evidence="9">
        <name>a divalent metal cation</name>
        <dbReference type="ChEBI" id="CHEBI:60240"/>
    </cofactor>
    <text evidence="9">Binds 1 divalent metal cation per subunit.</text>
</comment>
<comment type="similarity">
    <text evidence="4 9">Belongs to the SurE nucleotidase family.</text>
</comment>
<feature type="domain" description="Survival protein SurE-like phosphatase/nucleotidase" evidence="10">
    <location>
        <begin position="13"/>
        <end position="195"/>
    </location>
</feature>
<keyword evidence="7 9" id="KW-0547">Nucleotide-binding</keyword>
<comment type="subcellular location">
    <subcellularLocation>
        <location evidence="3 9">Cytoplasm</location>
    </subcellularLocation>
</comment>
<evidence type="ECO:0000313" key="11">
    <source>
        <dbReference type="EMBL" id="MBE1236160.1"/>
    </source>
</evidence>
<dbReference type="NCBIfam" id="TIGR00087">
    <property type="entry name" value="surE"/>
    <property type="match status" value="1"/>
</dbReference>
<dbReference type="EMBL" id="JACZHT010000001">
    <property type="protein sequence ID" value="MBE1236160.1"/>
    <property type="molecule type" value="Genomic_DNA"/>
</dbReference>
<dbReference type="FunFam" id="3.40.1210.10:FF:000001">
    <property type="entry name" value="5'/3'-nucleotidase SurE"/>
    <property type="match status" value="1"/>
</dbReference>
<comment type="caution">
    <text evidence="11">The sequence shown here is derived from an EMBL/GenBank/DDBJ whole genome shotgun (WGS) entry which is preliminary data.</text>
</comment>
<evidence type="ECO:0000256" key="3">
    <source>
        <dbReference type="ARBA" id="ARBA00004496"/>
    </source>
</evidence>
<gene>
    <name evidence="9 11" type="primary">surE</name>
    <name evidence="11" type="ORF">IHV25_00615</name>
</gene>
<dbReference type="PANTHER" id="PTHR30457">
    <property type="entry name" value="5'-NUCLEOTIDASE SURE"/>
    <property type="match status" value="1"/>
</dbReference>
<keyword evidence="6 9" id="KW-0479">Metal-binding</keyword>
<dbReference type="RefSeq" id="WP_192533039.1">
    <property type="nucleotide sequence ID" value="NZ_JACZHT010000001.1"/>
</dbReference>
<dbReference type="InterPro" id="IPR030048">
    <property type="entry name" value="SurE"/>
</dbReference>
<dbReference type="EC" id="3.1.3.5" evidence="9"/>
<dbReference type="GO" id="GO:0046872">
    <property type="term" value="F:metal ion binding"/>
    <property type="evidence" value="ECO:0007669"/>
    <property type="project" value="UniProtKB-UniRule"/>
</dbReference>
<evidence type="ECO:0000259" key="10">
    <source>
        <dbReference type="Pfam" id="PF01975"/>
    </source>
</evidence>
<evidence type="ECO:0000256" key="8">
    <source>
        <dbReference type="ARBA" id="ARBA00022801"/>
    </source>
</evidence>
<dbReference type="GO" id="GO:0008253">
    <property type="term" value="F:5'-nucleotidase activity"/>
    <property type="evidence" value="ECO:0007669"/>
    <property type="project" value="UniProtKB-UniRule"/>
</dbReference>
<feature type="binding site" evidence="9">
    <location>
        <position position="102"/>
    </location>
    <ligand>
        <name>a divalent metal cation</name>
        <dbReference type="ChEBI" id="CHEBI:60240"/>
    </ligand>
</feature>
<dbReference type="AlphaFoldDB" id="A0A8J6YKE7"/>
<feature type="binding site" evidence="9">
    <location>
        <position position="19"/>
    </location>
    <ligand>
        <name>a divalent metal cation</name>
        <dbReference type="ChEBI" id="CHEBI:60240"/>
    </ligand>
</feature>
<dbReference type="GO" id="GO:0004309">
    <property type="term" value="F:exopolyphosphatase activity"/>
    <property type="evidence" value="ECO:0007669"/>
    <property type="project" value="TreeGrafter"/>
</dbReference>
<comment type="cofactor">
    <cofactor evidence="2">
        <name>Mg(2+)</name>
        <dbReference type="ChEBI" id="CHEBI:18420"/>
    </cofactor>
</comment>
<feature type="binding site" evidence="9">
    <location>
        <position position="50"/>
    </location>
    <ligand>
        <name>a divalent metal cation</name>
        <dbReference type="ChEBI" id="CHEBI:60240"/>
    </ligand>
</feature>
<evidence type="ECO:0000256" key="2">
    <source>
        <dbReference type="ARBA" id="ARBA00001946"/>
    </source>
</evidence>
<evidence type="ECO:0000256" key="9">
    <source>
        <dbReference type="HAMAP-Rule" id="MF_00060"/>
    </source>
</evidence>
<comment type="catalytic activity">
    <reaction evidence="1 9">
        <text>a ribonucleoside 5'-phosphate + H2O = a ribonucleoside + phosphate</text>
        <dbReference type="Rhea" id="RHEA:12484"/>
        <dbReference type="ChEBI" id="CHEBI:15377"/>
        <dbReference type="ChEBI" id="CHEBI:18254"/>
        <dbReference type="ChEBI" id="CHEBI:43474"/>
        <dbReference type="ChEBI" id="CHEBI:58043"/>
        <dbReference type="EC" id="3.1.3.5"/>
    </reaction>
</comment>
<proteinExistence type="inferred from homology"/>
<keyword evidence="5 9" id="KW-0963">Cytoplasm</keyword>
<evidence type="ECO:0000256" key="6">
    <source>
        <dbReference type="ARBA" id="ARBA00022723"/>
    </source>
</evidence>
<dbReference type="GO" id="GO:0000166">
    <property type="term" value="F:nucleotide binding"/>
    <property type="evidence" value="ECO:0007669"/>
    <property type="project" value="UniProtKB-KW"/>
</dbReference>
<dbReference type="InterPro" id="IPR036523">
    <property type="entry name" value="SurE-like_sf"/>
</dbReference>
<reference evidence="11" key="1">
    <citation type="submission" date="2020-10" db="EMBL/GenBank/DDBJ databases">
        <title>Genome sequence of the unusual species of purple photosynthetic bacteria, Phaeovibrio sulfidiphilus DSM 23193, type strain.</title>
        <authorList>
            <person name="Kyndt J.A."/>
            <person name="Meyer T.E."/>
        </authorList>
    </citation>
    <scope>NUCLEOTIDE SEQUENCE</scope>
    <source>
        <strain evidence="11">DSM 23193</strain>
    </source>
</reference>
<dbReference type="HAMAP" id="MF_00060">
    <property type="entry name" value="SurE"/>
    <property type="match status" value="1"/>
</dbReference>
<evidence type="ECO:0000256" key="7">
    <source>
        <dbReference type="ARBA" id="ARBA00022741"/>
    </source>
</evidence>
<organism evidence="11 12">
    <name type="scientific">Phaeovibrio sulfidiphilus</name>
    <dbReference type="NCBI Taxonomy" id="1220600"/>
    <lineage>
        <taxon>Bacteria</taxon>
        <taxon>Pseudomonadati</taxon>
        <taxon>Pseudomonadota</taxon>
        <taxon>Alphaproteobacteria</taxon>
        <taxon>Rhodospirillales</taxon>
        <taxon>Rhodospirillaceae</taxon>
        <taxon>Phaeovibrio</taxon>
    </lineage>
</organism>
<dbReference type="InterPro" id="IPR002828">
    <property type="entry name" value="SurE-like_Pase/nucleotidase"/>
</dbReference>
<dbReference type="SUPFAM" id="SSF64167">
    <property type="entry name" value="SurE-like"/>
    <property type="match status" value="1"/>
</dbReference>
<dbReference type="Pfam" id="PF01975">
    <property type="entry name" value="SurE"/>
    <property type="match status" value="1"/>
</dbReference>
<evidence type="ECO:0000313" key="12">
    <source>
        <dbReference type="Proteomes" id="UP000631034"/>
    </source>
</evidence>
<dbReference type="GO" id="GO:0005737">
    <property type="term" value="C:cytoplasm"/>
    <property type="evidence" value="ECO:0007669"/>
    <property type="project" value="UniProtKB-SubCell"/>
</dbReference>
<evidence type="ECO:0000256" key="4">
    <source>
        <dbReference type="ARBA" id="ARBA00011062"/>
    </source>
</evidence>
<keyword evidence="8 9" id="KW-0378">Hydrolase</keyword>
<feature type="binding site" evidence="9">
    <location>
        <position position="18"/>
    </location>
    <ligand>
        <name>a divalent metal cation</name>
        <dbReference type="ChEBI" id="CHEBI:60240"/>
    </ligand>
</feature>
<comment type="function">
    <text evidence="9">Nucleotidase that shows phosphatase activity on nucleoside 5'-monophosphates.</text>
</comment>
<dbReference type="NCBIfam" id="NF001490">
    <property type="entry name" value="PRK00346.1-4"/>
    <property type="match status" value="1"/>
</dbReference>
<dbReference type="GO" id="GO:0008254">
    <property type="term" value="F:3'-nucleotidase activity"/>
    <property type="evidence" value="ECO:0007669"/>
    <property type="project" value="TreeGrafter"/>
</dbReference>
<accession>A0A8J6YKE7</accession>
<dbReference type="Gene3D" id="3.40.1210.10">
    <property type="entry name" value="Survival protein SurE-like phosphatase/nucleotidase"/>
    <property type="match status" value="1"/>
</dbReference>
<evidence type="ECO:0000256" key="1">
    <source>
        <dbReference type="ARBA" id="ARBA00000815"/>
    </source>
</evidence>
<dbReference type="PANTHER" id="PTHR30457:SF12">
    <property type="entry name" value="5'_3'-NUCLEOTIDASE SURE"/>
    <property type="match status" value="1"/>
</dbReference>
<keyword evidence="12" id="KW-1185">Reference proteome</keyword>
<name>A0A8J6YKE7_9PROT</name>
<protein>
    <recommendedName>
        <fullName evidence="9">5'-nucleotidase SurE</fullName>
        <ecNumber evidence="9">3.1.3.5</ecNumber>
    </recommendedName>
    <alternativeName>
        <fullName evidence="9">Nucleoside 5'-monophosphate phosphohydrolase</fullName>
    </alternativeName>
</protein>
<sequence length="272" mass="29335">MFPPLGDLETARILISNDDGIDAPGIRVLEDIARSLSDDVWIVAPDRERSAASHALTIHEPLRIFHRGVRRYALSGTPTDCVLLAVSHLMDRPPDLVLSGVNRGANLGSDVHYSGTVAAAMEGTLLGLRAIALSQLFFDESPDPFDVARTHAADVIRTICEAPWARNSLVNVNFPDCLPGEVDGVCVTRLGARKIGDEIVERLDPRGHPYVWIGVQRSDEEIIPGSDFAAVMEKRISVTPIGVDMTSDAGLAALRKVFGTTQESCVPRPLGG</sequence>
<evidence type="ECO:0000256" key="5">
    <source>
        <dbReference type="ARBA" id="ARBA00022490"/>
    </source>
</evidence>